<reference evidence="2" key="1">
    <citation type="submission" date="2022-11" db="UniProtKB">
        <authorList>
            <consortium name="WormBaseParasite"/>
        </authorList>
    </citation>
    <scope>IDENTIFICATION</scope>
</reference>
<organism evidence="1 2">
    <name type="scientific">Globodera rostochiensis</name>
    <name type="common">Golden nematode worm</name>
    <name type="synonym">Heterodera rostochiensis</name>
    <dbReference type="NCBI Taxonomy" id="31243"/>
    <lineage>
        <taxon>Eukaryota</taxon>
        <taxon>Metazoa</taxon>
        <taxon>Ecdysozoa</taxon>
        <taxon>Nematoda</taxon>
        <taxon>Chromadorea</taxon>
        <taxon>Rhabditida</taxon>
        <taxon>Tylenchina</taxon>
        <taxon>Tylenchomorpha</taxon>
        <taxon>Tylenchoidea</taxon>
        <taxon>Heteroderidae</taxon>
        <taxon>Heteroderinae</taxon>
        <taxon>Globodera</taxon>
    </lineage>
</organism>
<dbReference type="Proteomes" id="UP000887572">
    <property type="component" value="Unplaced"/>
</dbReference>
<evidence type="ECO:0000313" key="1">
    <source>
        <dbReference type="Proteomes" id="UP000887572"/>
    </source>
</evidence>
<evidence type="ECO:0000313" key="2">
    <source>
        <dbReference type="WBParaSite" id="Gr19_v10_g14942.t3"/>
    </source>
</evidence>
<sequence length="106" mass="12107">MFQFVHGPGHEEHKVQLKLSQPFSPSRVTGLNFELHFGGPKRPVRLPNPHTDRQFDFRGICCPCVLQCAGNRDNNSKLEAGTMVVFFATISRKRICISEIKQWLVK</sequence>
<proteinExistence type="predicted"/>
<name>A0A914H7K8_GLORO</name>
<keyword evidence="1" id="KW-1185">Reference proteome</keyword>
<accession>A0A914H7K8</accession>
<dbReference type="WBParaSite" id="Gr19_v10_g14942.t3">
    <property type="protein sequence ID" value="Gr19_v10_g14942.t3"/>
    <property type="gene ID" value="Gr19_v10_g14942"/>
</dbReference>
<protein>
    <submittedName>
        <fullName evidence="2">Uncharacterized protein</fullName>
    </submittedName>
</protein>
<dbReference type="AlphaFoldDB" id="A0A914H7K8"/>